<reference evidence="2" key="1">
    <citation type="submission" date="2011-06" db="EMBL/GenBank/DDBJ databases">
        <authorList>
            <consortium name="US DOE Joint Genome Institute (JGI-PGF)"/>
            <person name="Lucas S."/>
            <person name="Han J."/>
            <person name="Lapidus A."/>
            <person name="Cheng J.-F."/>
            <person name="Goodwin L."/>
            <person name="Pitluck S."/>
            <person name="Peters L."/>
            <person name="Land M.L."/>
            <person name="Hauser L."/>
            <person name="Vogl K."/>
            <person name="Liu Z."/>
            <person name="Overmann J."/>
            <person name="Frigaard N.-U."/>
            <person name="Bryant D.A."/>
            <person name="Woyke T.J."/>
        </authorList>
    </citation>
    <scope>NUCLEOTIDE SEQUENCE [LARGE SCALE GENOMIC DNA]</scope>
    <source>
        <strain evidence="2">970</strain>
    </source>
</reference>
<gene>
    <name evidence="1" type="ORF">Thi970DRAFT_00410</name>
</gene>
<dbReference type="EMBL" id="JH603167">
    <property type="protein sequence ID" value="EIC23668.1"/>
    <property type="molecule type" value="Genomic_DNA"/>
</dbReference>
<proteinExistence type="predicted"/>
<sequence length="60" mass="7161">MHRDQRIPWHKKFGARLEFISRVNPLKPRQAPMPVKPYWMPPVEVNRLDSLDERQAPDGQ</sequence>
<dbReference type="AlphaFoldDB" id="H8YWF0"/>
<accession>H8YWF0</accession>
<evidence type="ECO:0000313" key="1">
    <source>
        <dbReference type="EMBL" id="EIC23668.1"/>
    </source>
</evidence>
<keyword evidence="2" id="KW-1185">Reference proteome</keyword>
<dbReference type="HOGENOM" id="CLU_2940398_0_0_6"/>
<reference evidence="1 2" key="2">
    <citation type="submission" date="2011-11" db="EMBL/GenBank/DDBJ databases">
        <authorList>
            <consortium name="US DOE Joint Genome Institute"/>
            <person name="Lucas S."/>
            <person name="Han J."/>
            <person name="Lapidus A."/>
            <person name="Cheng J.-F."/>
            <person name="Goodwin L."/>
            <person name="Pitluck S."/>
            <person name="Peters L."/>
            <person name="Ovchinnikova G."/>
            <person name="Zhang X."/>
            <person name="Detter J.C."/>
            <person name="Han C."/>
            <person name="Tapia R."/>
            <person name="Land M."/>
            <person name="Hauser L."/>
            <person name="Kyrpides N."/>
            <person name="Ivanova N."/>
            <person name="Pagani I."/>
            <person name="Vogl K."/>
            <person name="Liu Z."/>
            <person name="Overmann J."/>
            <person name="Frigaard N.-U."/>
            <person name="Bryant D."/>
            <person name="Woyke T."/>
        </authorList>
    </citation>
    <scope>NUCLEOTIDE SEQUENCE [LARGE SCALE GENOMIC DNA]</scope>
    <source>
        <strain evidence="1 2">970</strain>
    </source>
</reference>
<dbReference type="Proteomes" id="UP000002964">
    <property type="component" value="Unassembled WGS sequence"/>
</dbReference>
<organism evidence="1 2">
    <name type="scientific">Thiorhodovibrio frisius</name>
    <dbReference type="NCBI Taxonomy" id="631362"/>
    <lineage>
        <taxon>Bacteria</taxon>
        <taxon>Pseudomonadati</taxon>
        <taxon>Pseudomonadota</taxon>
        <taxon>Gammaproteobacteria</taxon>
        <taxon>Chromatiales</taxon>
        <taxon>Chromatiaceae</taxon>
        <taxon>Thiorhodovibrio</taxon>
    </lineage>
</organism>
<evidence type="ECO:0000313" key="2">
    <source>
        <dbReference type="Proteomes" id="UP000002964"/>
    </source>
</evidence>
<protein>
    <submittedName>
        <fullName evidence="1">Uncharacterized protein</fullName>
    </submittedName>
</protein>
<name>H8YWF0_9GAMM</name>
<dbReference type="STRING" id="631362.Thi970DRAFT_00410"/>